<name>A0ABQ4IWC3_9ACTN</name>
<organism evidence="4 5">
    <name type="scientific">Micromonospora lutea</name>
    <dbReference type="NCBI Taxonomy" id="419825"/>
    <lineage>
        <taxon>Bacteria</taxon>
        <taxon>Bacillati</taxon>
        <taxon>Actinomycetota</taxon>
        <taxon>Actinomycetes</taxon>
        <taxon>Micromonosporales</taxon>
        <taxon>Micromonosporaceae</taxon>
        <taxon>Micromonospora</taxon>
    </lineage>
</organism>
<proteinExistence type="predicted"/>
<feature type="domain" description="DUF6458" evidence="3">
    <location>
        <begin position="23"/>
        <end position="95"/>
    </location>
</feature>
<dbReference type="Pfam" id="PF20059">
    <property type="entry name" value="DUF6458"/>
    <property type="match status" value="1"/>
</dbReference>
<keyword evidence="5" id="KW-1185">Reference proteome</keyword>
<protein>
    <recommendedName>
        <fullName evidence="3">DUF6458 domain-containing protein</fullName>
    </recommendedName>
</protein>
<feature type="transmembrane region" description="Helical" evidence="2">
    <location>
        <begin position="48"/>
        <end position="73"/>
    </location>
</feature>
<dbReference type="InterPro" id="IPR045597">
    <property type="entry name" value="DUF6458"/>
</dbReference>
<keyword evidence="2" id="KW-1133">Transmembrane helix</keyword>
<evidence type="ECO:0000313" key="5">
    <source>
        <dbReference type="Proteomes" id="UP000643165"/>
    </source>
</evidence>
<gene>
    <name evidence="4" type="ORF">Vlu01_28530</name>
</gene>
<dbReference type="Proteomes" id="UP000643165">
    <property type="component" value="Unassembled WGS sequence"/>
</dbReference>
<evidence type="ECO:0000256" key="2">
    <source>
        <dbReference type="SAM" id="Phobius"/>
    </source>
</evidence>
<evidence type="ECO:0000259" key="3">
    <source>
        <dbReference type="Pfam" id="PF20059"/>
    </source>
</evidence>
<feature type="region of interest" description="Disordered" evidence="1">
    <location>
        <begin position="1"/>
        <end position="20"/>
    </location>
</feature>
<keyword evidence="2" id="KW-0812">Transmembrane</keyword>
<feature type="transmembrane region" description="Helical" evidence="2">
    <location>
        <begin position="23"/>
        <end position="42"/>
    </location>
</feature>
<sequence>MPQPHPWPRRSGTSFDSQGDDEMGIGGSIFLIALGAIFAFAVEANLGWLNLSVVGWVLMLAGVAGLIVTLYFWNSRRRTVVEERVVADRAVPIQEDRRVQEYREVRRPGPTI</sequence>
<evidence type="ECO:0000256" key="1">
    <source>
        <dbReference type="SAM" id="MobiDB-lite"/>
    </source>
</evidence>
<accession>A0ABQ4IWC3</accession>
<evidence type="ECO:0000313" key="4">
    <source>
        <dbReference type="EMBL" id="GIJ22229.1"/>
    </source>
</evidence>
<reference evidence="4 5" key="1">
    <citation type="submission" date="2021-01" db="EMBL/GenBank/DDBJ databases">
        <title>Whole genome shotgun sequence of Verrucosispora lutea NBRC 106530.</title>
        <authorList>
            <person name="Komaki H."/>
            <person name="Tamura T."/>
        </authorList>
    </citation>
    <scope>NUCLEOTIDE SEQUENCE [LARGE SCALE GENOMIC DNA]</scope>
    <source>
        <strain evidence="4 5">NBRC 106530</strain>
    </source>
</reference>
<dbReference type="EMBL" id="BOPB01000013">
    <property type="protein sequence ID" value="GIJ22229.1"/>
    <property type="molecule type" value="Genomic_DNA"/>
</dbReference>
<keyword evidence="2" id="KW-0472">Membrane</keyword>
<comment type="caution">
    <text evidence="4">The sequence shown here is derived from an EMBL/GenBank/DDBJ whole genome shotgun (WGS) entry which is preliminary data.</text>
</comment>